<evidence type="ECO:0000256" key="8">
    <source>
        <dbReference type="PIRSR" id="PIRSR019574-1"/>
    </source>
</evidence>
<dbReference type="SUPFAM" id="SSF53850">
    <property type="entry name" value="Periplasmic binding protein-like II"/>
    <property type="match status" value="1"/>
</dbReference>
<comment type="caution">
    <text evidence="10">The sequence shown here is derived from an EMBL/GenBank/DDBJ whole genome shotgun (WGS) entry which is preliminary data.</text>
</comment>
<dbReference type="PIRSF" id="PIRSF019574">
    <property type="entry name" value="Periplasmic_polyamine_BP"/>
    <property type="match status" value="1"/>
</dbReference>
<sequence length="350" mass="39328">MKKWSYLLAAGIMAVGIGSATAADDNAKNVLYFYNWTEYVPPGLLEQFTKETGIKVIYSTYESNESMYTKLKTYKEGAYDLVVPSTYFIAKMSKEGMLQKIDKSKLSNFDNLDPSLLHKDFDPQNDYSVPYIWGATAIGINNSEIDPASITSWADLWKPQYKDSLLLTDDAREVFQMALLKLGYSGNTKDPKQIEEAYHELQKLMPNVLAFNSDNPANPFMEGEIDVGMLWNGSAFVAREAGASIETIWPKEGGIFWMDSLAIPANAKNTEGAHKLINFLLRPEIAAQVAESIGYPTPNKKAKAMLPQELQQDQSLYPDQSIIEQGEWQDDVGDANILYENYFQQLKASR</sequence>
<comment type="subcellular location">
    <subcellularLocation>
        <location evidence="1 7">Periplasm</location>
    </subcellularLocation>
</comment>
<evidence type="ECO:0000313" key="11">
    <source>
        <dbReference type="Proteomes" id="UP000053226"/>
    </source>
</evidence>
<dbReference type="EMBL" id="LGAA01000003">
    <property type="protein sequence ID" value="KPD04165.1"/>
    <property type="molecule type" value="Genomic_DNA"/>
</dbReference>
<dbReference type="InterPro" id="IPR001188">
    <property type="entry name" value="Sperm_putr-bd"/>
</dbReference>
<proteinExistence type="inferred from homology"/>
<feature type="signal peptide" evidence="9">
    <location>
        <begin position="1"/>
        <end position="22"/>
    </location>
</feature>
<evidence type="ECO:0000256" key="9">
    <source>
        <dbReference type="SAM" id="SignalP"/>
    </source>
</evidence>
<keyword evidence="3 7" id="KW-0813">Transport</keyword>
<dbReference type="FunFam" id="3.40.190.10:FF:000062">
    <property type="entry name" value="Putrescine-binding periplasmic protein"/>
    <property type="match status" value="1"/>
</dbReference>
<dbReference type="GeneID" id="79715935"/>
<feature type="chain" id="PRO_5005864498" description="Putrescine-binding periplasmic protein" evidence="9">
    <location>
        <begin position="23"/>
        <end position="350"/>
    </location>
</feature>
<evidence type="ECO:0000256" key="1">
    <source>
        <dbReference type="ARBA" id="ARBA00004418"/>
    </source>
</evidence>
<dbReference type="Gene3D" id="3.40.190.10">
    <property type="entry name" value="Periplasmic binding protein-like II"/>
    <property type="match status" value="2"/>
</dbReference>
<name>A0A0N0Z9Y5_9GAMM</name>
<dbReference type="GO" id="GO:0030313">
    <property type="term" value="C:cell envelope"/>
    <property type="evidence" value="ECO:0007669"/>
    <property type="project" value="UniProtKB-ARBA"/>
</dbReference>
<evidence type="ECO:0000256" key="3">
    <source>
        <dbReference type="ARBA" id="ARBA00022448"/>
    </source>
</evidence>
<evidence type="ECO:0000256" key="7">
    <source>
        <dbReference type="PIRNR" id="PIRNR019574"/>
    </source>
</evidence>
<evidence type="ECO:0000256" key="4">
    <source>
        <dbReference type="ARBA" id="ARBA00022729"/>
    </source>
</evidence>
<dbReference type="RefSeq" id="WP_047255989.1">
    <property type="nucleotide sequence ID" value="NZ_CAWMUS010000003.1"/>
</dbReference>
<dbReference type="GO" id="GO:0019808">
    <property type="term" value="F:polyamine binding"/>
    <property type="evidence" value="ECO:0007669"/>
    <property type="project" value="InterPro"/>
</dbReference>
<dbReference type="PRINTS" id="PR00909">
    <property type="entry name" value="SPERMDNBNDNG"/>
</dbReference>
<dbReference type="PANTHER" id="PTHR30222">
    <property type="entry name" value="SPERMIDINE/PUTRESCINE-BINDING PERIPLASMIC PROTEIN"/>
    <property type="match status" value="1"/>
</dbReference>
<protein>
    <recommendedName>
        <fullName evidence="7">Putrescine-binding periplasmic protein</fullName>
    </recommendedName>
</protein>
<keyword evidence="11" id="KW-1185">Reference proteome</keyword>
<accession>A0A0N0Z9Y5</accession>
<reference evidence="10 11" key="1">
    <citation type="submission" date="2015-07" db="EMBL/GenBank/DDBJ databases">
        <title>ATOL: Assembling a taxonomically balanced genome-scale reconstruction of the evolutionary history of the Enterobacteriaceae.</title>
        <authorList>
            <person name="Plunkett G.III."/>
            <person name="Neeno-Eckwall E.C."/>
            <person name="Glasner J.D."/>
            <person name="Perna N.T."/>
        </authorList>
    </citation>
    <scope>NUCLEOTIDE SEQUENCE [LARGE SCALE GENOMIC DNA]</scope>
    <source>
        <strain evidence="10 11">ATCC 35017</strain>
    </source>
</reference>
<comment type="function">
    <text evidence="6">Required for the activity of the bacterial periplasmic transport system of putrescine and spermidine. Polyamine binding protein.</text>
</comment>
<dbReference type="GO" id="GO:0015846">
    <property type="term" value="P:polyamine transport"/>
    <property type="evidence" value="ECO:0007669"/>
    <property type="project" value="InterPro"/>
</dbReference>
<feature type="binding site" evidence="8">
    <location>
        <begin position="170"/>
        <end position="173"/>
    </location>
    <ligand>
        <name>spermidine</name>
        <dbReference type="ChEBI" id="CHEBI:57834"/>
    </ligand>
</feature>
<dbReference type="Proteomes" id="UP000053226">
    <property type="component" value="Unassembled WGS sequence"/>
</dbReference>
<keyword evidence="5 7" id="KW-0574">Periplasm</keyword>
<dbReference type="GO" id="GO:0042597">
    <property type="term" value="C:periplasmic space"/>
    <property type="evidence" value="ECO:0007669"/>
    <property type="project" value="UniProtKB-SubCell"/>
</dbReference>
<feature type="binding site" evidence="8">
    <location>
        <position position="329"/>
    </location>
    <ligand>
        <name>spermidine</name>
        <dbReference type="ChEBI" id="CHEBI:57834"/>
    </ligand>
</feature>
<dbReference type="AlphaFoldDB" id="A0A0N0Z9Y5"/>
<dbReference type="Pfam" id="PF13416">
    <property type="entry name" value="SBP_bac_8"/>
    <property type="match status" value="1"/>
</dbReference>
<evidence type="ECO:0000313" key="10">
    <source>
        <dbReference type="EMBL" id="KPD04165.1"/>
    </source>
</evidence>
<dbReference type="OrthoDB" id="9769319at2"/>
<evidence type="ECO:0000256" key="5">
    <source>
        <dbReference type="ARBA" id="ARBA00022764"/>
    </source>
</evidence>
<feature type="binding site" evidence="8">
    <location>
        <position position="87"/>
    </location>
    <ligand>
        <name>spermidine</name>
        <dbReference type="ChEBI" id="CHEBI:57834"/>
    </ligand>
</feature>
<dbReference type="NCBIfam" id="NF007048">
    <property type="entry name" value="PRK09501.1"/>
    <property type="match status" value="1"/>
</dbReference>
<dbReference type="InterPro" id="IPR006059">
    <property type="entry name" value="SBP"/>
</dbReference>
<organism evidence="10 11">
    <name type="scientific">Moellerella wisconsensis ATCC 35017</name>
    <dbReference type="NCBI Taxonomy" id="1354267"/>
    <lineage>
        <taxon>Bacteria</taxon>
        <taxon>Pseudomonadati</taxon>
        <taxon>Pseudomonadota</taxon>
        <taxon>Gammaproteobacteria</taxon>
        <taxon>Enterobacterales</taxon>
        <taxon>Morganellaceae</taxon>
        <taxon>Moellerella</taxon>
    </lineage>
</organism>
<feature type="binding site" evidence="8">
    <location>
        <position position="38"/>
    </location>
    <ligand>
        <name>spermidine</name>
        <dbReference type="ChEBI" id="CHEBI:57834"/>
    </ligand>
</feature>
<keyword evidence="4 9" id="KW-0732">Signal</keyword>
<evidence type="ECO:0000256" key="6">
    <source>
        <dbReference type="ARBA" id="ARBA00056738"/>
    </source>
</evidence>
<evidence type="ECO:0000256" key="2">
    <source>
        <dbReference type="ARBA" id="ARBA00007173"/>
    </source>
</evidence>
<gene>
    <name evidence="10" type="ORF">M992_0272</name>
</gene>
<dbReference type="PANTHER" id="PTHR30222:SF17">
    <property type="entry name" value="SPERMIDINE_PUTRESCINE-BINDING PERIPLASMIC PROTEIN"/>
    <property type="match status" value="1"/>
</dbReference>
<comment type="similarity">
    <text evidence="2 7">Belongs to the bacterial solute-binding protein PotD/PotF family.</text>
</comment>